<dbReference type="Proteomes" id="UP001177260">
    <property type="component" value="Unassembled WGS sequence"/>
</dbReference>
<proteinExistence type="predicted"/>
<comment type="caution">
    <text evidence="1">The sequence shown here is derived from an EMBL/GenBank/DDBJ whole genome shotgun (WGS) entry which is preliminary data.</text>
</comment>
<sequence>MEDFSHHADFPDELSRPYSPHDETLEFLHPDESADDETQLAQDCGYNSSASSTHQSSGDILDADYDDDELPGLKSRASSRSSVSSLPGSVFTHSMEGAKTIARNAQESAIFWDDRYNKGQARAEPGLKSLQALRQRESAFRKPSSVRALQMHTEDEGDEEYLTPPRRRGGHRMSDISMRSSHSSPLKRSPYYSPSGSASKQKVKKEYPLVLLHCTLLPPSLPIPGLLGPPDPKVLKEVLPSEYWRRWKLLEEKVGSGVLRDRGVLISHPEDMYDLLEDRLLESLELQHPRLDHGHFVGHEEGDSEREDQASKAESETDGEQGEDCPDCGGRFLKNNHSRKWEIKVFAANGLMRAGAWAAAWKEMEKVDVEVGLWLPSELRRELEKRLASTALTRMEVPQLVEPMNEPKSQPSLPQPSPSLSTVMPVLFTPERASSPIPPPSPSPAPRQQHRPTPTHNPVYPPKPEVEIDLHTLLVNYIRVLANDRRNVTIVLLSILVVFFAIDYRPRATASDLHAFPQEDALSSTSVPSMHISPAQSSSAVWATPVKSDIQMSIAPTSSVVASSSASCQSSSANIVSSATSVTVAQTEKSAEVEVKQSEDTKQSPEIENMNSAAIDPPMPQPLPPQDDKTHVDIENEDPKDADTSKEEPAPIVAPEEKQGDFKLDEPVEPRLELLDTTLNDTPRESLIEVQKKTHEDDPSEVHENEIPLIQTQTARKEQQALTATT</sequence>
<accession>A0ACC3B929</accession>
<reference evidence="1 2" key="1">
    <citation type="journal article" date="2023" name="ACS Omega">
        <title>Identification of the Neoaspergillic Acid Biosynthesis Gene Cluster by Establishing an In Vitro CRISPR-Ribonucleoprotein Genetic System in Aspergillus melleus.</title>
        <authorList>
            <person name="Yuan B."/>
            <person name="Grau M.F."/>
            <person name="Murata R.M."/>
            <person name="Torok T."/>
            <person name="Venkateswaran K."/>
            <person name="Stajich J.E."/>
            <person name="Wang C.C.C."/>
        </authorList>
    </citation>
    <scope>NUCLEOTIDE SEQUENCE [LARGE SCALE GENOMIC DNA]</scope>
    <source>
        <strain evidence="1 2">IMV 1140</strain>
    </source>
</reference>
<organism evidence="1 2">
    <name type="scientific">Aspergillus melleus</name>
    <dbReference type="NCBI Taxonomy" id="138277"/>
    <lineage>
        <taxon>Eukaryota</taxon>
        <taxon>Fungi</taxon>
        <taxon>Dikarya</taxon>
        <taxon>Ascomycota</taxon>
        <taxon>Pezizomycotina</taxon>
        <taxon>Eurotiomycetes</taxon>
        <taxon>Eurotiomycetidae</taxon>
        <taxon>Eurotiales</taxon>
        <taxon>Aspergillaceae</taxon>
        <taxon>Aspergillus</taxon>
        <taxon>Aspergillus subgen. Circumdati</taxon>
    </lineage>
</organism>
<name>A0ACC3B929_9EURO</name>
<evidence type="ECO:0000313" key="2">
    <source>
        <dbReference type="Proteomes" id="UP001177260"/>
    </source>
</evidence>
<gene>
    <name evidence="1" type="ORF">N8T08_002307</name>
</gene>
<evidence type="ECO:0000313" key="1">
    <source>
        <dbReference type="EMBL" id="KAK1146979.1"/>
    </source>
</evidence>
<protein>
    <submittedName>
        <fullName evidence="1">Uncharacterized protein</fullName>
    </submittedName>
</protein>
<keyword evidence="2" id="KW-1185">Reference proteome</keyword>
<dbReference type="EMBL" id="JAOPJF010000014">
    <property type="protein sequence ID" value="KAK1146979.1"/>
    <property type="molecule type" value="Genomic_DNA"/>
</dbReference>